<sequence length="196" mass="21094">MNPGPPRCEVLGVPTLSSGAGFSCVSNEELFSIALSGRLIEAVGIQREREVKCAGLGNSTEFYQTPLLVQQSKLGSTGLHGEVLELHCVIIQCQIWTPSTLFGMEEAFGTATLNISQGGAAPGYLPRVRSVLYFPGVQVALFDGFLAVVTGLAAKTKRYIEGQLRSKYGTRLYSPVLSRNLESSMRASWSTTFILG</sequence>
<name>A0AAE0U2W1_SORBR</name>
<proteinExistence type="predicted"/>
<dbReference type="EMBL" id="JAUTDP010000014">
    <property type="protein sequence ID" value="KAK3388897.1"/>
    <property type="molecule type" value="Genomic_DNA"/>
</dbReference>
<reference evidence="1" key="1">
    <citation type="journal article" date="2023" name="Mol. Phylogenet. Evol.">
        <title>Genome-scale phylogeny and comparative genomics of the fungal order Sordariales.</title>
        <authorList>
            <person name="Hensen N."/>
            <person name="Bonometti L."/>
            <person name="Westerberg I."/>
            <person name="Brannstrom I.O."/>
            <person name="Guillou S."/>
            <person name="Cros-Aarteil S."/>
            <person name="Calhoun S."/>
            <person name="Haridas S."/>
            <person name="Kuo A."/>
            <person name="Mondo S."/>
            <person name="Pangilinan J."/>
            <person name="Riley R."/>
            <person name="LaButti K."/>
            <person name="Andreopoulos B."/>
            <person name="Lipzen A."/>
            <person name="Chen C."/>
            <person name="Yan M."/>
            <person name="Daum C."/>
            <person name="Ng V."/>
            <person name="Clum A."/>
            <person name="Steindorff A."/>
            <person name="Ohm R.A."/>
            <person name="Martin F."/>
            <person name="Silar P."/>
            <person name="Natvig D.O."/>
            <person name="Lalanne C."/>
            <person name="Gautier V."/>
            <person name="Ament-Velasquez S.L."/>
            <person name="Kruys A."/>
            <person name="Hutchinson M.I."/>
            <person name="Powell A.J."/>
            <person name="Barry K."/>
            <person name="Miller A.N."/>
            <person name="Grigoriev I.V."/>
            <person name="Debuchy R."/>
            <person name="Gladieux P."/>
            <person name="Hiltunen Thoren M."/>
            <person name="Johannesson H."/>
        </authorList>
    </citation>
    <scope>NUCLEOTIDE SEQUENCE</scope>
    <source>
        <strain evidence="1">FGSC 1904</strain>
    </source>
</reference>
<keyword evidence="2" id="KW-1185">Reference proteome</keyword>
<dbReference type="AlphaFoldDB" id="A0AAE0U2W1"/>
<evidence type="ECO:0000313" key="2">
    <source>
        <dbReference type="Proteomes" id="UP001281003"/>
    </source>
</evidence>
<accession>A0AAE0U2W1</accession>
<dbReference type="Proteomes" id="UP001281003">
    <property type="component" value="Unassembled WGS sequence"/>
</dbReference>
<gene>
    <name evidence="1" type="ORF">B0T20DRAFT_397224</name>
</gene>
<evidence type="ECO:0000313" key="1">
    <source>
        <dbReference type="EMBL" id="KAK3388897.1"/>
    </source>
</evidence>
<dbReference type="PROSITE" id="PS51257">
    <property type="entry name" value="PROKAR_LIPOPROTEIN"/>
    <property type="match status" value="1"/>
</dbReference>
<comment type="caution">
    <text evidence="1">The sequence shown here is derived from an EMBL/GenBank/DDBJ whole genome shotgun (WGS) entry which is preliminary data.</text>
</comment>
<reference evidence="1" key="2">
    <citation type="submission" date="2023-07" db="EMBL/GenBank/DDBJ databases">
        <authorList>
            <consortium name="Lawrence Berkeley National Laboratory"/>
            <person name="Haridas S."/>
            <person name="Hensen N."/>
            <person name="Bonometti L."/>
            <person name="Westerberg I."/>
            <person name="Brannstrom I.O."/>
            <person name="Guillou S."/>
            <person name="Cros-Aarteil S."/>
            <person name="Calhoun S."/>
            <person name="Kuo A."/>
            <person name="Mondo S."/>
            <person name="Pangilinan J."/>
            <person name="Riley R."/>
            <person name="LaButti K."/>
            <person name="Andreopoulos B."/>
            <person name="Lipzen A."/>
            <person name="Chen C."/>
            <person name="Yanf M."/>
            <person name="Daum C."/>
            <person name="Ng V."/>
            <person name="Clum A."/>
            <person name="Steindorff A."/>
            <person name="Ohm R."/>
            <person name="Martin F."/>
            <person name="Silar P."/>
            <person name="Natvig D."/>
            <person name="Lalanne C."/>
            <person name="Gautier V."/>
            <person name="Ament-velasquez S.L."/>
            <person name="Kruys A."/>
            <person name="Hutchinson M.I."/>
            <person name="Powell A.J."/>
            <person name="Barry K."/>
            <person name="Miller A.N."/>
            <person name="Grigoriev I.V."/>
            <person name="Debuchy R."/>
            <person name="Gladieux P."/>
            <person name="Thoren M.H."/>
            <person name="Johannesson H."/>
        </authorList>
    </citation>
    <scope>NUCLEOTIDE SEQUENCE</scope>
    <source>
        <strain evidence="1">FGSC 1904</strain>
    </source>
</reference>
<protein>
    <submittedName>
        <fullName evidence="1">Uncharacterized protein</fullName>
    </submittedName>
</protein>
<organism evidence="1 2">
    <name type="scientific">Sordaria brevicollis</name>
    <dbReference type="NCBI Taxonomy" id="83679"/>
    <lineage>
        <taxon>Eukaryota</taxon>
        <taxon>Fungi</taxon>
        <taxon>Dikarya</taxon>
        <taxon>Ascomycota</taxon>
        <taxon>Pezizomycotina</taxon>
        <taxon>Sordariomycetes</taxon>
        <taxon>Sordariomycetidae</taxon>
        <taxon>Sordariales</taxon>
        <taxon>Sordariaceae</taxon>
        <taxon>Sordaria</taxon>
    </lineage>
</organism>